<proteinExistence type="predicted"/>
<keyword evidence="3" id="KW-1185">Reference proteome</keyword>
<evidence type="ECO:0000313" key="3">
    <source>
        <dbReference type="Proteomes" id="UP000244450"/>
    </source>
</evidence>
<dbReference type="Proteomes" id="UP000244450">
    <property type="component" value="Unassembled WGS sequence"/>
</dbReference>
<protein>
    <recommendedName>
        <fullName evidence="4">Cold-shock protein</fullName>
    </recommendedName>
</protein>
<accession>A0A2T7BIQ9</accession>
<sequence length="72" mass="8396">MAKSQASFAKKQREKKKLQNQQAKKEKMQERKDHKEKGKSLEDMMAYLDENGNLTDTPVDVTKKVPEERNDS</sequence>
<dbReference type="AlphaFoldDB" id="A0A2T7BIQ9"/>
<evidence type="ECO:0000313" key="2">
    <source>
        <dbReference type="EMBL" id="PUZ26158.1"/>
    </source>
</evidence>
<dbReference type="EMBL" id="QCYK01000002">
    <property type="protein sequence ID" value="PUZ26158.1"/>
    <property type="molecule type" value="Genomic_DNA"/>
</dbReference>
<dbReference type="OrthoDB" id="1493235at2"/>
<feature type="compositionally biased region" description="Basic and acidic residues" evidence="1">
    <location>
        <begin position="23"/>
        <end position="42"/>
    </location>
</feature>
<dbReference type="RefSeq" id="WP_108687996.1">
    <property type="nucleotide sequence ID" value="NZ_QCYK01000002.1"/>
</dbReference>
<name>A0A2T7BIQ9_9BACT</name>
<organism evidence="2 3">
    <name type="scientific">Chitinophaga parva</name>
    <dbReference type="NCBI Taxonomy" id="2169414"/>
    <lineage>
        <taxon>Bacteria</taxon>
        <taxon>Pseudomonadati</taxon>
        <taxon>Bacteroidota</taxon>
        <taxon>Chitinophagia</taxon>
        <taxon>Chitinophagales</taxon>
        <taxon>Chitinophagaceae</taxon>
        <taxon>Chitinophaga</taxon>
    </lineage>
</organism>
<feature type="compositionally biased region" description="Basic and acidic residues" evidence="1">
    <location>
        <begin position="61"/>
        <end position="72"/>
    </location>
</feature>
<reference evidence="2 3" key="1">
    <citation type="submission" date="2018-04" db="EMBL/GenBank/DDBJ databases">
        <title>Chitinophaga fuyangensis sp. nov., isolated from soil in a chemical factory.</title>
        <authorList>
            <person name="Chen K."/>
        </authorList>
    </citation>
    <scope>NUCLEOTIDE SEQUENCE [LARGE SCALE GENOMIC DNA]</scope>
    <source>
        <strain evidence="2 3">LY-1</strain>
    </source>
</reference>
<comment type="caution">
    <text evidence="2">The sequence shown here is derived from an EMBL/GenBank/DDBJ whole genome shotgun (WGS) entry which is preliminary data.</text>
</comment>
<evidence type="ECO:0000256" key="1">
    <source>
        <dbReference type="SAM" id="MobiDB-lite"/>
    </source>
</evidence>
<feature type="region of interest" description="Disordered" evidence="1">
    <location>
        <begin position="1"/>
        <end position="72"/>
    </location>
</feature>
<evidence type="ECO:0008006" key="4">
    <source>
        <dbReference type="Google" id="ProtNLM"/>
    </source>
</evidence>
<gene>
    <name evidence="2" type="ORF">DCC81_18145</name>
</gene>